<dbReference type="EMBL" id="JTJZ01000008">
    <property type="protein sequence ID" value="KHS54241.1"/>
    <property type="molecule type" value="Genomic_DNA"/>
</dbReference>
<dbReference type="Proteomes" id="UP000075950">
    <property type="component" value="Chromosome"/>
</dbReference>
<feature type="transmembrane region" description="Helical" evidence="1">
    <location>
        <begin position="48"/>
        <end position="67"/>
    </location>
</feature>
<evidence type="ECO:0000313" key="5">
    <source>
        <dbReference type="Proteomes" id="UP000075950"/>
    </source>
</evidence>
<dbReference type="KEGG" id="bly:A2T55_06035"/>
<dbReference type="Proteomes" id="UP000031488">
    <property type="component" value="Unassembled WGS sequence"/>
</dbReference>
<evidence type="ECO:0000313" key="3">
    <source>
        <dbReference type="EMBL" id="KHS54241.1"/>
    </source>
</evidence>
<organism evidence="3 4">
    <name type="scientific">Brevibacterium linens</name>
    <dbReference type="NCBI Taxonomy" id="1703"/>
    <lineage>
        <taxon>Bacteria</taxon>
        <taxon>Bacillati</taxon>
        <taxon>Actinomycetota</taxon>
        <taxon>Actinomycetes</taxon>
        <taxon>Micrococcales</taxon>
        <taxon>Brevibacteriaceae</taxon>
        <taxon>Brevibacterium</taxon>
    </lineage>
</organism>
<accession>A0A0B9AF98</accession>
<keyword evidence="1" id="KW-0812">Transmembrane</keyword>
<gene>
    <name evidence="2" type="ORF">A2T55_06035</name>
    <name evidence="3" type="ORF">AE0388_0222</name>
</gene>
<evidence type="ECO:0000313" key="4">
    <source>
        <dbReference type="Proteomes" id="UP000031488"/>
    </source>
</evidence>
<keyword evidence="4" id="KW-1185">Reference proteome</keyword>
<sequence length="79" mass="8706">MDDEKYTIDQRAYQMSRTSGLLAGAITAFIAFCAFQIFGFTIAETATWMFALALMAASGTFAAVYFVGRSSLRRQMPVT</sequence>
<dbReference type="AlphaFoldDB" id="A0A0B9AF98"/>
<dbReference type="PATRIC" id="fig|1703.6.peg.77"/>
<reference evidence="3 4" key="1">
    <citation type="submission" date="2014-11" db="EMBL/GenBank/DDBJ databases">
        <title>Draft Genome Sequence of Brevibacterium linens AE038-8.</title>
        <authorList>
            <person name="Maizel D."/>
            <person name="Utturkar S.M."/>
            <person name="Brown S.D."/>
            <person name="Ferrero M."/>
            <person name="Rosen B.P."/>
        </authorList>
    </citation>
    <scope>NUCLEOTIDE SEQUENCE [LARGE SCALE GENOMIC DNA]</scope>
    <source>
        <strain evidence="3 4">AE038-8</strain>
    </source>
</reference>
<keyword evidence="1" id="KW-0472">Membrane</keyword>
<keyword evidence="1" id="KW-1133">Transmembrane helix</keyword>
<feature type="transmembrane region" description="Helical" evidence="1">
    <location>
        <begin position="21"/>
        <end position="42"/>
    </location>
</feature>
<accession>A0A142NKT3</accession>
<reference evidence="5" key="2">
    <citation type="submission" date="2016-03" db="EMBL/GenBank/DDBJ databases">
        <authorList>
            <person name="Ploux O."/>
        </authorList>
    </citation>
    <scope>NUCLEOTIDE SEQUENCE [LARGE SCALE GENOMIC DNA]</scope>
    <source>
        <strain evidence="5">BS258</strain>
    </source>
</reference>
<protein>
    <submittedName>
        <fullName evidence="3">Uncharacterized protein</fullName>
    </submittedName>
</protein>
<dbReference type="EMBL" id="CP014869">
    <property type="protein sequence ID" value="AMT93393.1"/>
    <property type="molecule type" value="Genomic_DNA"/>
</dbReference>
<reference evidence="2" key="3">
    <citation type="submission" date="2016-03" db="EMBL/GenBank/DDBJ databases">
        <authorList>
            <person name="Zhu Y."/>
            <person name="Sun C."/>
        </authorList>
    </citation>
    <scope>NUCLEOTIDE SEQUENCE</scope>
    <source>
        <strain evidence="2">BS258</strain>
    </source>
</reference>
<proteinExistence type="predicted"/>
<evidence type="ECO:0000313" key="2">
    <source>
        <dbReference type="EMBL" id="AMT93393.1"/>
    </source>
</evidence>
<name>A0A0B9AF98_BRELN</name>
<dbReference type="RefSeq" id="WP_039206313.1">
    <property type="nucleotide sequence ID" value="NZ_CP014869.1"/>
</dbReference>
<evidence type="ECO:0000256" key="1">
    <source>
        <dbReference type="SAM" id="Phobius"/>
    </source>
</evidence>
<dbReference type="OrthoDB" id="4804603at2"/>